<comment type="caution">
    <text evidence="2">The sequence shown here is derived from an EMBL/GenBank/DDBJ whole genome shotgun (WGS) entry which is preliminary data.</text>
</comment>
<proteinExistence type="predicted"/>
<reference evidence="2 3" key="1">
    <citation type="submission" date="2015-10" db="EMBL/GenBank/DDBJ databases">
        <title>Draft Genome Sequence of Chlorobium limicola strain Frasassi Growing under Artificial Lighting in the Frasassi Cave System.</title>
        <authorList>
            <person name="Mansor M."/>
            <person name="Macalady J."/>
        </authorList>
    </citation>
    <scope>NUCLEOTIDE SEQUENCE [LARGE SCALE GENOMIC DNA]</scope>
    <source>
        <strain evidence="2 3">Frasassi</strain>
    </source>
</reference>
<dbReference type="AlphaFoldDB" id="A0A101JQG9"/>
<feature type="signal peptide" evidence="1">
    <location>
        <begin position="1"/>
        <end position="25"/>
    </location>
</feature>
<evidence type="ECO:0000256" key="1">
    <source>
        <dbReference type="SAM" id="SignalP"/>
    </source>
</evidence>
<gene>
    <name evidence="2" type="ORF">ASB62_03180</name>
</gene>
<dbReference type="Proteomes" id="UP000053937">
    <property type="component" value="Unassembled WGS sequence"/>
</dbReference>
<evidence type="ECO:0008006" key="4">
    <source>
        <dbReference type="Google" id="ProtNLM"/>
    </source>
</evidence>
<sequence length="506" mass="53423">MTSIRFVPVSVLFAMLFPFTAPVNAAADSVQRPENNFAVTATYEEWDLPGDERMGMAGLGVSHYFTDNFSMGVGSWMAVRGERGGFITLGVDGRLRYPLSENLGVESGVFVGAGGGRGGYNLSGGGLMLRTHAALTYEMGRWGRLGAGVSYVDFPNSGSISSIQPFISLSLPFYYAVESGWDNTSAGSVTGREPSRQHSLSVIGRNLQVLSSAHTDSGSDQDDLTLLGIEWRTYFDDNWYAKLETEGAASGNSTGYMQILTGAGFRLPVTDRLYACADVAIGGGGGGGVDTGSGLMFDAAAGLQLFMTDNLFAELSGGYLSSATGSFDAGSIALKLGYEVGGGHEKQSHGVSEQGVSDDYMRFRIVNQTYFKADERWRSHHNDEDVENLGVQVDYFLDRNWYLTGQGLAAYDGGAGAYMTGLIGTGFRKQLVGGLYLNAEVLAGAAGGGGLAMGSGLVWQGNAGLGYDLGSSVSALVTAGRMEAFDGDFKANVLGLSLAYHVMSSM</sequence>
<accession>A0A101JQG9</accession>
<name>A0A101JQG9_CHLLI</name>
<keyword evidence="1" id="KW-0732">Signal</keyword>
<dbReference type="RefSeq" id="WP_059138606.1">
    <property type="nucleotide sequence ID" value="NZ_LMBR01000066.1"/>
</dbReference>
<keyword evidence="3" id="KW-1185">Reference proteome</keyword>
<evidence type="ECO:0000313" key="2">
    <source>
        <dbReference type="EMBL" id="KUL31303.1"/>
    </source>
</evidence>
<protein>
    <recommendedName>
        <fullName evidence="4">Outer membrane protein beta-barrel domain-containing protein</fullName>
    </recommendedName>
</protein>
<feature type="chain" id="PRO_5007098026" description="Outer membrane protein beta-barrel domain-containing protein" evidence="1">
    <location>
        <begin position="26"/>
        <end position="506"/>
    </location>
</feature>
<dbReference type="EMBL" id="LMBR01000066">
    <property type="protein sequence ID" value="KUL31303.1"/>
    <property type="molecule type" value="Genomic_DNA"/>
</dbReference>
<organism evidence="2 3">
    <name type="scientific">Chlorobium limicola</name>
    <dbReference type="NCBI Taxonomy" id="1092"/>
    <lineage>
        <taxon>Bacteria</taxon>
        <taxon>Pseudomonadati</taxon>
        <taxon>Chlorobiota</taxon>
        <taxon>Chlorobiia</taxon>
        <taxon>Chlorobiales</taxon>
        <taxon>Chlorobiaceae</taxon>
        <taxon>Chlorobium/Pelodictyon group</taxon>
        <taxon>Chlorobium</taxon>
    </lineage>
</organism>
<evidence type="ECO:0000313" key="3">
    <source>
        <dbReference type="Proteomes" id="UP000053937"/>
    </source>
</evidence>
<dbReference type="OrthoDB" id="1195661at2"/>